<proteinExistence type="predicted"/>
<keyword evidence="3" id="KW-0238">DNA-binding</keyword>
<dbReference type="CDD" id="cd06170">
    <property type="entry name" value="LuxR_C_like"/>
    <property type="match status" value="1"/>
</dbReference>
<dbReference type="PRINTS" id="PR00038">
    <property type="entry name" value="HTHLUXR"/>
</dbReference>
<evidence type="ECO:0000256" key="5">
    <source>
        <dbReference type="PROSITE-ProRule" id="PRU00169"/>
    </source>
</evidence>
<dbReference type="RefSeq" id="WP_147920789.1">
    <property type="nucleotide sequence ID" value="NZ_VRTY01000015.1"/>
</dbReference>
<dbReference type="Pfam" id="PF00196">
    <property type="entry name" value="GerE"/>
    <property type="match status" value="1"/>
</dbReference>
<dbReference type="Proteomes" id="UP000321926">
    <property type="component" value="Unassembled WGS sequence"/>
</dbReference>
<dbReference type="SUPFAM" id="SSF52172">
    <property type="entry name" value="CheY-like"/>
    <property type="match status" value="1"/>
</dbReference>
<keyword evidence="2" id="KW-0805">Transcription regulation</keyword>
<gene>
    <name evidence="8" type="ORF">FVR03_05795</name>
</gene>
<name>A0A5C8KD79_9BACT</name>
<sequence length="220" mass="24595">MINVIITDDHKIIRDGIIALLHNDPAITVVGEASNGKELIELLDSVTPDVVLLDINMPELDGFETTKYLKQHYPNVKVLVLSMLDHESYVNRVIELGASGYILKNSGKEELSAAIRLVSSGHIYISSTVALDLLKKIGNQNMFSSVTCPDTKDKKYKDISKRELEVLTLIGEGYTNAEIAERLFTSKRTIETHRQNLLEKTQTKNTATLIKYALQNNIIN</sequence>
<dbReference type="GO" id="GO:0003677">
    <property type="term" value="F:DNA binding"/>
    <property type="evidence" value="ECO:0007669"/>
    <property type="project" value="UniProtKB-KW"/>
</dbReference>
<dbReference type="EMBL" id="VRTY01000015">
    <property type="protein sequence ID" value="TXK49832.1"/>
    <property type="molecule type" value="Genomic_DNA"/>
</dbReference>
<feature type="domain" description="HTH luxR-type" evidence="6">
    <location>
        <begin position="152"/>
        <end position="217"/>
    </location>
</feature>
<dbReference type="SMART" id="SM00421">
    <property type="entry name" value="HTH_LUXR"/>
    <property type="match status" value="1"/>
</dbReference>
<evidence type="ECO:0000259" key="6">
    <source>
        <dbReference type="PROSITE" id="PS50043"/>
    </source>
</evidence>
<evidence type="ECO:0000259" key="7">
    <source>
        <dbReference type="PROSITE" id="PS50110"/>
    </source>
</evidence>
<dbReference type="GO" id="GO:0000160">
    <property type="term" value="P:phosphorelay signal transduction system"/>
    <property type="evidence" value="ECO:0007669"/>
    <property type="project" value="InterPro"/>
</dbReference>
<feature type="domain" description="Response regulatory" evidence="7">
    <location>
        <begin position="3"/>
        <end position="119"/>
    </location>
</feature>
<evidence type="ECO:0000256" key="4">
    <source>
        <dbReference type="ARBA" id="ARBA00023163"/>
    </source>
</evidence>
<keyword evidence="4" id="KW-0804">Transcription</keyword>
<dbReference type="CDD" id="cd17535">
    <property type="entry name" value="REC_NarL-like"/>
    <property type="match status" value="1"/>
</dbReference>
<dbReference type="PANTHER" id="PTHR43214:SF41">
    <property type="entry name" value="NITRATE_NITRITE RESPONSE REGULATOR PROTEIN NARP"/>
    <property type="match status" value="1"/>
</dbReference>
<keyword evidence="9" id="KW-1185">Reference proteome</keyword>
<dbReference type="Gene3D" id="3.40.50.2300">
    <property type="match status" value="1"/>
</dbReference>
<dbReference type="InterPro" id="IPR039420">
    <property type="entry name" value="WalR-like"/>
</dbReference>
<reference evidence="8 9" key="1">
    <citation type="submission" date="2019-08" db="EMBL/GenBank/DDBJ databases">
        <authorList>
            <person name="Shi S."/>
        </authorList>
    </citation>
    <scope>NUCLEOTIDE SEQUENCE [LARGE SCALE GENOMIC DNA]</scope>
    <source>
        <strain evidence="8 9">GY10130</strain>
    </source>
</reference>
<evidence type="ECO:0000256" key="3">
    <source>
        <dbReference type="ARBA" id="ARBA00023125"/>
    </source>
</evidence>
<dbReference type="SMART" id="SM00448">
    <property type="entry name" value="REC"/>
    <property type="match status" value="1"/>
</dbReference>
<evidence type="ECO:0000256" key="1">
    <source>
        <dbReference type="ARBA" id="ARBA00022553"/>
    </source>
</evidence>
<dbReference type="PROSITE" id="PS50110">
    <property type="entry name" value="RESPONSE_REGULATORY"/>
    <property type="match status" value="1"/>
</dbReference>
<dbReference type="InterPro" id="IPR016032">
    <property type="entry name" value="Sig_transdc_resp-reg_C-effctor"/>
</dbReference>
<dbReference type="AlphaFoldDB" id="A0A5C8KD79"/>
<dbReference type="Pfam" id="PF00072">
    <property type="entry name" value="Response_reg"/>
    <property type="match status" value="1"/>
</dbReference>
<protein>
    <submittedName>
        <fullName evidence="8">Response regulator transcription factor</fullName>
    </submittedName>
</protein>
<dbReference type="InterPro" id="IPR058245">
    <property type="entry name" value="NreC/VraR/RcsB-like_REC"/>
</dbReference>
<dbReference type="OrthoDB" id="9797341at2"/>
<evidence type="ECO:0000313" key="9">
    <source>
        <dbReference type="Proteomes" id="UP000321926"/>
    </source>
</evidence>
<dbReference type="InterPro" id="IPR001789">
    <property type="entry name" value="Sig_transdc_resp-reg_receiver"/>
</dbReference>
<dbReference type="InterPro" id="IPR011006">
    <property type="entry name" value="CheY-like_superfamily"/>
</dbReference>
<keyword evidence="1 5" id="KW-0597">Phosphoprotein</keyword>
<dbReference type="SUPFAM" id="SSF46894">
    <property type="entry name" value="C-terminal effector domain of the bipartite response regulators"/>
    <property type="match status" value="1"/>
</dbReference>
<feature type="modified residue" description="4-aspartylphosphate" evidence="5">
    <location>
        <position position="54"/>
    </location>
</feature>
<dbReference type="PANTHER" id="PTHR43214">
    <property type="entry name" value="TWO-COMPONENT RESPONSE REGULATOR"/>
    <property type="match status" value="1"/>
</dbReference>
<organism evidence="8 9">
    <name type="scientific">Pontibacter qinzhouensis</name>
    <dbReference type="NCBI Taxonomy" id="2603253"/>
    <lineage>
        <taxon>Bacteria</taxon>
        <taxon>Pseudomonadati</taxon>
        <taxon>Bacteroidota</taxon>
        <taxon>Cytophagia</taxon>
        <taxon>Cytophagales</taxon>
        <taxon>Hymenobacteraceae</taxon>
        <taxon>Pontibacter</taxon>
    </lineage>
</organism>
<evidence type="ECO:0000313" key="8">
    <source>
        <dbReference type="EMBL" id="TXK49832.1"/>
    </source>
</evidence>
<evidence type="ECO:0000256" key="2">
    <source>
        <dbReference type="ARBA" id="ARBA00023015"/>
    </source>
</evidence>
<comment type="caution">
    <text evidence="8">The sequence shown here is derived from an EMBL/GenBank/DDBJ whole genome shotgun (WGS) entry which is preliminary data.</text>
</comment>
<dbReference type="InterPro" id="IPR000792">
    <property type="entry name" value="Tscrpt_reg_LuxR_C"/>
</dbReference>
<dbReference type="PROSITE" id="PS50043">
    <property type="entry name" value="HTH_LUXR_2"/>
    <property type="match status" value="1"/>
</dbReference>
<dbReference type="GO" id="GO:0006355">
    <property type="term" value="P:regulation of DNA-templated transcription"/>
    <property type="evidence" value="ECO:0007669"/>
    <property type="project" value="InterPro"/>
</dbReference>
<accession>A0A5C8KD79</accession>